<dbReference type="EMBL" id="CAFBPF010000277">
    <property type="protein sequence ID" value="CAB5027000.1"/>
    <property type="molecule type" value="Genomic_DNA"/>
</dbReference>
<proteinExistence type="predicted"/>
<gene>
    <name evidence="1" type="ORF">UFOPK4071_01581</name>
</gene>
<accession>A0A6J7REK4</accession>
<protein>
    <submittedName>
        <fullName evidence="1">Unannotated protein</fullName>
    </submittedName>
</protein>
<dbReference type="AlphaFoldDB" id="A0A6J7REK4"/>
<name>A0A6J7REK4_9ZZZZ</name>
<organism evidence="1">
    <name type="scientific">freshwater metagenome</name>
    <dbReference type="NCBI Taxonomy" id="449393"/>
    <lineage>
        <taxon>unclassified sequences</taxon>
        <taxon>metagenomes</taxon>
        <taxon>ecological metagenomes</taxon>
    </lineage>
</organism>
<sequence>MLDAFAVVGEPDDIPRLMLARYGDLLDRISFYAPYRSDPEGWATVIDGFK</sequence>
<evidence type="ECO:0000313" key="1">
    <source>
        <dbReference type="EMBL" id="CAB5027000.1"/>
    </source>
</evidence>
<reference evidence="1" key="1">
    <citation type="submission" date="2020-05" db="EMBL/GenBank/DDBJ databases">
        <authorList>
            <person name="Chiriac C."/>
            <person name="Salcher M."/>
            <person name="Ghai R."/>
            <person name="Kavagutti S V."/>
        </authorList>
    </citation>
    <scope>NUCLEOTIDE SEQUENCE</scope>
</reference>